<evidence type="ECO:0000313" key="1">
    <source>
        <dbReference type="EMBL" id="AJT61689.1"/>
    </source>
</evidence>
<dbReference type="EMBL" id="CP011000">
    <property type="protein sequence ID" value="AJT61689.1"/>
    <property type="molecule type" value="Genomic_DNA"/>
</dbReference>
<keyword evidence="1" id="KW-0614">Plasmid</keyword>
<name>A0A0D4DCN3_RHIML</name>
<reference evidence="1" key="1">
    <citation type="journal article" date="2015" name="Proc. Natl. Acad. Sci. U.S.A.">
        <title>Rhizobial peptidase HrrP cleaves host-encoded signaling peptides and mediates symbiotic compatibility.</title>
        <authorList>
            <person name="Price P.A."/>
            <person name="Tanner H.R."/>
            <person name="Dillon B.A."/>
            <person name="Shabab M."/>
            <person name="Walker G.C."/>
            <person name="Griffitts J.S."/>
        </authorList>
    </citation>
    <scope>NUCLEOTIDE SEQUENCE</scope>
    <source>
        <strain evidence="1">USDA1963</strain>
        <plasmid evidence="1">pHRB800</plasmid>
    </source>
</reference>
<dbReference type="AlphaFoldDB" id="A0A0D4DCN3"/>
<organism evidence="1">
    <name type="scientific">Rhizobium meliloti</name>
    <name type="common">Ensifer meliloti</name>
    <name type="synonym">Sinorhizobium meliloti</name>
    <dbReference type="NCBI Taxonomy" id="382"/>
    <lineage>
        <taxon>Bacteria</taxon>
        <taxon>Pseudomonadati</taxon>
        <taxon>Pseudomonadota</taxon>
        <taxon>Alphaproteobacteria</taxon>
        <taxon>Hyphomicrobiales</taxon>
        <taxon>Rhizobiaceae</taxon>
        <taxon>Sinorhizobium/Ensifer group</taxon>
        <taxon>Sinorhizobium</taxon>
    </lineage>
</organism>
<geneLocation type="plasmid" evidence="1">
    <name>pHRB800</name>
</geneLocation>
<protein>
    <submittedName>
        <fullName evidence="1">Uncharacterized protein</fullName>
    </submittedName>
</protein>
<proteinExistence type="predicted"/>
<accession>A0A0D4DCN3</accession>
<sequence length="104" mass="11276">MPSCKIKIRVGQAVIRTDRLPRWRRLIGSQDLKGGTVGFSGVNRQCDFTPGGDGLGAELAMIVGGEMFPMEMKEVGDLAVNRDETLTWRCHVVCGLTIVDNGLG</sequence>